<keyword evidence="4" id="KW-1185">Reference proteome</keyword>
<dbReference type="InterPro" id="IPR045851">
    <property type="entry name" value="AMP-bd_C_sf"/>
</dbReference>
<dbReference type="Gene3D" id="3.40.50.12780">
    <property type="entry name" value="N-terminal domain of ligase-like"/>
    <property type="match status" value="1"/>
</dbReference>
<accession>A0ABU3WPK9</accession>
<keyword evidence="3" id="KW-0436">Ligase</keyword>
<proteinExistence type="predicted"/>
<dbReference type="PANTHER" id="PTHR43767">
    <property type="entry name" value="LONG-CHAIN-FATTY-ACID--COA LIGASE"/>
    <property type="match status" value="1"/>
</dbReference>
<evidence type="ECO:0000313" key="3">
    <source>
        <dbReference type="EMBL" id="MDV2475937.1"/>
    </source>
</evidence>
<dbReference type="Pfam" id="PF00501">
    <property type="entry name" value="AMP-binding"/>
    <property type="match status" value="1"/>
</dbReference>
<comment type="caution">
    <text evidence="3">The sequence shown here is derived from an EMBL/GenBank/DDBJ whole genome shotgun (WGS) entry which is preliminary data.</text>
</comment>
<dbReference type="InterPro" id="IPR020845">
    <property type="entry name" value="AMP-binding_CS"/>
</dbReference>
<dbReference type="SUPFAM" id="SSF56801">
    <property type="entry name" value="Acetyl-CoA synthetase-like"/>
    <property type="match status" value="1"/>
</dbReference>
<gene>
    <name evidence="3" type="ORF">F8M49_12300</name>
</gene>
<feature type="domain" description="AMP-dependent synthetase/ligase" evidence="1">
    <location>
        <begin position="10"/>
        <end position="369"/>
    </location>
</feature>
<dbReference type="InterPro" id="IPR050237">
    <property type="entry name" value="ATP-dep_AMP-bd_enzyme"/>
</dbReference>
<dbReference type="Gene3D" id="3.30.300.30">
    <property type="match status" value="1"/>
</dbReference>
<evidence type="ECO:0000313" key="4">
    <source>
        <dbReference type="Proteomes" id="UP001275440"/>
    </source>
</evidence>
<dbReference type="InterPro" id="IPR000873">
    <property type="entry name" value="AMP-dep_synth/lig_dom"/>
</dbReference>
<name>A0ABU3WPK9_9NOCA</name>
<dbReference type="PANTHER" id="PTHR43767:SF7">
    <property type="entry name" value="MEDIUM_LONG-CHAIN-FATTY-ACID--COA LIGASE FADD8"/>
    <property type="match status" value="1"/>
</dbReference>
<dbReference type="InterPro" id="IPR042099">
    <property type="entry name" value="ANL_N_sf"/>
</dbReference>
<evidence type="ECO:0000259" key="2">
    <source>
        <dbReference type="Pfam" id="PF13193"/>
    </source>
</evidence>
<dbReference type="EMBL" id="WBMO01000001">
    <property type="protein sequence ID" value="MDV2475937.1"/>
    <property type="molecule type" value="Genomic_DNA"/>
</dbReference>
<sequence>MTLAVDLIRRGAALHADRIAVRYGDDRLTFREVNEAANRFAAVFAELGIVKGTHLAILSGNGLWTVAVDFACMKAGIVRVPLNARLSVTEHKRMIDGTRAQFLLHDAALTEPAEQLRGLVDGLIVIGLGASAAGGGIDLLDTAENASTDEPHVEVAADDPVLLLHTSGTTGVLKAATHTQASWAGITRNILSNLISPAPDSVMLHAASMIHASGTFVLPYWVRGGTTAILDKFEPEGFLQAIERYRATEINLVPTMIGMLFASPALDSADVSSLRTVIYGASPMPRPLIRQAMDRWGSIFVQYYGQTEIPLALTVLTKEDHQDPSLLGSCGQPCVDADIRLIGDDGTPVEPGRIGEFQARMPSRMLGYHNAAELNAEMITEDGWIRTRDMAYVDERGYYHLVDRSSDMIVSGGYNVYPREVEDALSEHPAVAECAVVGAPDPLWVEAVTAFVAFRPGMHATEKELQQTVRGRLAGYKVPKRIHVTDTIPKSAVGKILRRALREPLWSREVQA</sequence>
<protein>
    <submittedName>
        <fullName evidence="3">Long-chain fatty acid--CoA ligase</fullName>
    </submittedName>
</protein>
<dbReference type="RefSeq" id="WP_378523989.1">
    <property type="nucleotide sequence ID" value="NZ_JBHWXO010000002.1"/>
</dbReference>
<dbReference type="PROSITE" id="PS00455">
    <property type="entry name" value="AMP_BINDING"/>
    <property type="match status" value="1"/>
</dbReference>
<organism evidence="3 4">
    <name type="scientific">Rhodococcus zopfii</name>
    <dbReference type="NCBI Taxonomy" id="43772"/>
    <lineage>
        <taxon>Bacteria</taxon>
        <taxon>Bacillati</taxon>
        <taxon>Actinomycetota</taxon>
        <taxon>Actinomycetes</taxon>
        <taxon>Mycobacteriales</taxon>
        <taxon>Nocardiaceae</taxon>
        <taxon>Rhodococcus</taxon>
    </lineage>
</organism>
<dbReference type="GO" id="GO:0016874">
    <property type="term" value="F:ligase activity"/>
    <property type="evidence" value="ECO:0007669"/>
    <property type="project" value="UniProtKB-KW"/>
</dbReference>
<dbReference type="Proteomes" id="UP001275440">
    <property type="component" value="Unassembled WGS sequence"/>
</dbReference>
<feature type="domain" description="AMP-binding enzyme C-terminal" evidence="2">
    <location>
        <begin position="420"/>
        <end position="495"/>
    </location>
</feature>
<evidence type="ECO:0000259" key="1">
    <source>
        <dbReference type="Pfam" id="PF00501"/>
    </source>
</evidence>
<dbReference type="Pfam" id="PF13193">
    <property type="entry name" value="AMP-binding_C"/>
    <property type="match status" value="1"/>
</dbReference>
<reference evidence="3 4" key="1">
    <citation type="submission" date="2019-10" db="EMBL/GenBank/DDBJ databases">
        <title>Draft Genome Assembly of Rhodococcus zopfii DSM44189.</title>
        <authorList>
            <person name="Sutton J.M."/>
            <person name="Akob D.M."/>
            <person name="Bushman T.J."/>
        </authorList>
    </citation>
    <scope>NUCLEOTIDE SEQUENCE [LARGE SCALE GENOMIC DNA]</scope>
    <source>
        <strain evidence="3 4">DSM 44189</strain>
    </source>
</reference>
<dbReference type="InterPro" id="IPR025110">
    <property type="entry name" value="AMP-bd_C"/>
</dbReference>